<feature type="transmembrane region" description="Helical" evidence="10">
    <location>
        <begin position="362"/>
        <end position="382"/>
    </location>
</feature>
<evidence type="ECO:0000256" key="6">
    <source>
        <dbReference type="ARBA" id="ARBA00022692"/>
    </source>
</evidence>
<comment type="caution">
    <text evidence="11">The sequence shown here is derived from an EMBL/GenBank/DDBJ whole genome shotgun (WGS) entry which is preliminary data.</text>
</comment>
<keyword evidence="8 10" id="KW-1133">Transmembrane helix</keyword>
<evidence type="ECO:0008006" key="13">
    <source>
        <dbReference type="Google" id="ProtNLM"/>
    </source>
</evidence>
<dbReference type="GO" id="GO:0000009">
    <property type="term" value="F:alpha-1,6-mannosyltransferase activity"/>
    <property type="evidence" value="ECO:0007669"/>
    <property type="project" value="InterPro"/>
</dbReference>
<gene>
    <name evidence="11" type="ORF">UU12_C0001G0007</name>
</gene>
<evidence type="ECO:0000256" key="3">
    <source>
        <dbReference type="ARBA" id="ARBA00022502"/>
    </source>
</evidence>
<dbReference type="Pfam" id="PF04188">
    <property type="entry name" value="Mannosyl_trans2"/>
    <property type="match status" value="1"/>
</dbReference>
<comment type="subcellular location">
    <subcellularLocation>
        <location evidence="1">Endoplasmic reticulum membrane</location>
        <topology evidence="1">Multi-pass membrane protein</topology>
    </subcellularLocation>
</comment>
<dbReference type="GO" id="GO:0006506">
    <property type="term" value="P:GPI anchor biosynthetic process"/>
    <property type="evidence" value="ECO:0007669"/>
    <property type="project" value="UniProtKB-UniPathway"/>
</dbReference>
<feature type="transmembrane region" description="Helical" evidence="10">
    <location>
        <begin position="293"/>
        <end position="314"/>
    </location>
</feature>
<feature type="transmembrane region" description="Helical" evidence="10">
    <location>
        <begin position="222"/>
        <end position="242"/>
    </location>
</feature>
<evidence type="ECO:0000256" key="7">
    <source>
        <dbReference type="ARBA" id="ARBA00022824"/>
    </source>
</evidence>
<protein>
    <recommendedName>
        <fullName evidence="13">Glycosyltransferase RgtA/B/C/D-like domain-containing protein</fullName>
    </recommendedName>
</protein>
<sequence>MKTIKYIFTLFIIWRICLFFVAFSSNYLISQFGARFPYYNTALEPTGLPNWIWGFGNFDGVHYLRLAQDGYTSKFSQSFFPVYPLLIRFLNVIPKNPAIDTRTFVDPSYFYTGLILSNLFFLGFLVFFYKLLKLDYSEKIAKLSLVLVLVFPTSFYLGSIYTESLFLMLTVASIYCFRTKKYFLAGILAAIASATKIFGVFIQVIFLIEMFMNRKNIKTKELGGQILGLVLAPLGLVAYMFYLNKNFGDALLFLNSQPGFGAGRSSQAYILLPQVIFRYIKMFLTVKVTSLPFWNALLEFIFTLIPLSLLAIFFKKIRSSYLWFSFLVLILPTLTGTLSSMPRYALVAFPIFPLLASTPGRHFRLLVIILTTVQIILLSMFIRGYWVA</sequence>
<proteinExistence type="predicted"/>
<feature type="transmembrane region" description="Helical" evidence="10">
    <location>
        <begin position="143"/>
        <end position="162"/>
    </location>
</feature>
<keyword evidence="7" id="KW-0256">Endoplasmic reticulum</keyword>
<accession>A0A0G0T334</accession>
<dbReference type="GO" id="GO:0016020">
    <property type="term" value="C:membrane"/>
    <property type="evidence" value="ECO:0007669"/>
    <property type="project" value="GOC"/>
</dbReference>
<evidence type="ECO:0000256" key="1">
    <source>
        <dbReference type="ARBA" id="ARBA00004477"/>
    </source>
</evidence>
<dbReference type="GO" id="GO:0031501">
    <property type="term" value="C:mannosyltransferase complex"/>
    <property type="evidence" value="ECO:0007669"/>
    <property type="project" value="TreeGrafter"/>
</dbReference>
<reference evidence="11 12" key="1">
    <citation type="journal article" date="2015" name="Nature">
        <title>rRNA introns, odd ribosomes, and small enigmatic genomes across a large radiation of phyla.</title>
        <authorList>
            <person name="Brown C.T."/>
            <person name="Hug L.A."/>
            <person name="Thomas B.C."/>
            <person name="Sharon I."/>
            <person name="Castelle C.J."/>
            <person name="Singh A."/>
            <person name="Wilkins M.J."/>
            <person name="Williams K.H."/>
            <person name="Banfield J.F."/>
        </authorList>
    </citation>
    <scope>NUCLEOTIDE SEQUENCE [LARGE SCALE GENOMIC DNA]</scope>
</reference>
<evidence type="ECO:0000256" key="5">
    <source>
        <dbReference type="ARBA" id="ARBA00022679"/>
    </source>
</evidence>
<keyword evidence="4" id="KW-0328">Glycosyltransferase</keyword>
<dbReference type="PANTHER" id="PTHR12468">
    <property type="entry name" value="GPI MANNOSYLTRANSFERASE 2"/>
    <property type="match status" value="1"/>
</dbReference>
<keyword evidence="5" id="KW-0808">Transferase</keyword>
<evidence type="ECO:0000256" key="10">
    <source>
        <dbReference type="SAM" id="Phobius"/>
    </source>
</evidence>
<comment type="pathway">
    <text evidence="2">Glycolipid biosynthesis; glycosylphosphatidylinositol-anchor biosynthesis.</text>
</comment>
<keyword evidence="6 10" id="KW-0812">Transmembrane</keyword>
<keyword evidence="3" id="KW-0337">GPI-anchor biosynthesis</keyword>
<dbReference type="STRING" id="1618563.UU12_C0001G0007"/>
<dbReference type="AlphaFoldDB" id="A0A0G0T334"/>
<dbReference type="Proteomes" id="UP000034562">
    <property type="component" value="Unassembled WGS sequence"/>
</dbReference>
<evidence type="ECO:0000256" key="9">
    <source>
        <dbReference type="ARBA" id="ARBA00023136"/>
    </source>
</evidence>
<evidence type="ECO:0000256" key="8">
    <source>
        <dbReference type="ARBA" id="ARBA00022989"/>
    </source>
</evidence>
<evidence type="ECO:0000313" key="11">
    <source>
        <dbReference type="EMBL" id="KKR71424.1"/>
    </source>
</evidence>
<dbReference type="EMBL" id="LBZK01000001">
    <property type="protein sequence ID" value="KKR71424.1"/>
    <property type="molecule type" value="Genomic_DNA"/>
</dbReference>
<feature type="transmembrane region" description="Helical" evidence="10">
    <location>
        <begin position="182"/>
        <end position="210"/>
    </location>
</feature>
<dbReference type="GO" id="GO:0004376">
    <property type="term" value="F:GPI mannosyltransferase activity"/>
    <property type="evidence" value="ECO:0007669"/>
    <property type="project" value="InterPro"/>
</dbReference>
<organism evidence="11 12">
    <name type="scientific">Candidatus Woesebacteria bacterium GW2011_GWA2_40_7b</name>
    <dbReference type="NCBI Taxonomy" id="1618563"/>
    <lineage>
        <taxon>Bacteria</taxon>
        <taxon>Candidatus Woeseibacteriota</taxon>
    </lineage>
</organism>
<keyword evidence="9 10" id="KW-0472">Membrane</keyword>
<evidence type="ECO:0000256" key="4">
    <source>
        <dbReference type="ARBA" id="ARBA00022676"/>
    </source>
</evidence>
<feature type="transmembrane region" description="Helical" evidence="10">
    <location>
        <begin position="109"/>
        <end position="131"/>
    </location>
</feature>
<feature type="transmembrane region" description="Helical" evidence="10">
    <location>
        <begin position="321"/>
        <end position="342"/>
    </location>
</feature>
<evidence type="ECO:0000256" key="2">
    <source>
        <dbReference type="ARBA" id="ARBA00004687"/>
    </source>
</evidence>
<dbReference type="InterPro" id="IPR007315">
    <property type="entry name" value="PIG-V/Gpi18"/>
</dbReference>
<evidence type="ECO:0000313" key="12">
    <source>
        <dbReference type="Proteomes" id="UP000034562"/>
    </source>
</evidence>
<name>A0A0G0T334_9BACT</name>
<feature type="transmembrane region" description="Helical" evidence="10">
    <location>
        <begin position="7"/>
        <end position="29"/>
    </location>
</feature>
<dbReference type="UniPathway" id="UPA00196"/>
<dbReference type="PANTHER" id="PTHR12468:SF2">
    <property type="entry name" value="GPI MANNOSYLTRANSFERASE 2"/>
    <property type="match status" value="1"/>
</dbReference>